<protein>
    <recommendedName>
        <fullName evidence="2">OTU domain-containing protein</fullName>
    </recommendedName>
</protein>
<dbReference type="SUPFAM" id="SSF50494">
    <property type="entry name" value="Trypsin-like serine proteases"/>
    <property type="match status" value="1"/>
</dbReference>
<dbReference type="InterPro" id="IPR009003">
    <property type="entry name" value="Peptidase_S1_PA"/>
</dbReference>
<keyword evidence="4" id="KW-1185">Reference proteome</keyword>
<dbReference type="SUPFAM" id="SSF54001">
    <property type="entry name" value="Cysteine proteinases"/>
    <property type="match status" value="1"/>
</dbReference>
<evidence type="ECO:0000259" key="2">
    <source>
        <dbReference type="PROSITE" id="PS50802"/>
    </source>
</evidence>
<dbReference type="Pfam" id="PF02338">
    <property type="entry name" value="OTU"/>
    <property type="match status" value="1"/>
</dbReference>
<feature type="domain" description="OTU" evidence="2">
    <location>
        <begin position="84"/>
        <end position="251"/>
    </location>
</feature>
<dbReference type="GO" id="GO:0004843">
    <property type="term" value="F:cysteine-type deubiquitinase activity"/>
    <property type="evidence" value="ECO:0007669"/>
    <property type="project" value="TreeGrafter"/>
</dbReference>
<evidence type="ECO:0000256" key="1">
    <source>
        <dbReference type="SAM" id="MobiDB-lite"/>
    </source>
</evidence>
<dbReference type="EnsemblMetazoa" id="G12953.1">
    <property type="protein sequence ID" value="G12953.1:cds"/>
    <property type="gene ID" value="G12953"/>
</dbReference>
<dbReference type="GO" id="GO:0016579">
    <property type="term" value="P:protein deubiquitination"/>
    <property type="evidence" value="ECO:0007669"/>
    <property type="project" value="TreeGrafter"/>
</dbReference>
<dbReference type="PANTHER" id="PTHR12419">
    <property type="entry name" value="OTU DOMAIN CONTAINING PROTEIN"/>
    <property type="match status" value="1"/>
</dbReference>
<dbReference type="CDD" id="cd22758">
    <property type="entry name" value="OTU_232R-like"/>
    <property type="match status" value="1"/>
</dbReference>
<dbReference type="Proteomes" id="UP000005408">
    <property type="component" value="Unassembled WGS sequence"/>
</dbReference>
<evidence type="ECO:0000313" key="3">
    <source>
        <dbReference type="EnsemblMetazoa" id="G12953.1:cds"/>
    </source>
</evidence>
<reference evidence="3" key="1">
    <citation type="submission" date="2022-08" db="UniProtKB">
        <authorList>
            <consortium name="EnsemblMetazoa"/>
        </authorList>
    </citation>
    <scope>IDENTIFICATION</scope>
    <source>
        <strain evidence="3">05x7-T-G4-1.051#20</strain>
    </source>
</reference>
<evidence type="ECO:0000313" key="4">
    <source>
        <dbReference type="Proteomes" id="UP000005408"/>
    </source>
</evidence>
<proteinExistence type="predicted"/>
<organism evidence="3 4">
    <name type="scientific">Magallana gigas</name>
    <name type="common">Pacific oyster</name>
    <name type="synonym">Crassostrea gigas</name>
    <dbReference type="NCBI Taxonomy" id="29159"/>
    <lineage>
        <taxon>Eukaryota</taxon>
        <taxon>Metazoa</taxon>
        <taxon>Spiralia</taxon>
        <taxon>Lophotrochozoa</taxon>
        <taxon>Mollusca</taxon>
        <taxon>Bivalvia</taxon>
        <taxon>Autobranchia</taxon>
        <taxon>Pteriomorphia</taxon>
        <taxon>Ostreida</taxon>
        <taxon>Ostreoidea</taxon>
        <taxon>Ostreidae</taxon>
        <taxon>Magallana</taxon>
    </lineage>
</organism>
<dbReference type="Gene3D" id="3.90.70.80">
    <property type="match status" value="1"/>
</dbReference>
<dbReference type="AlphaFoldDB" id="A0A8W8I7E9"/>
<dbReference type="InterPro" id="IPR038765">
    <property type="entry name" value="Papain-like_cys_pep_sf"/>
</dbReference>
<dbReference type="InterPro" id="IPR003323">
    <property type="entry name" value="OTU_dom"/>
</dbReference>
<name>A0A8W8I7E9_MAGGI</name>
<sequence>MTPGDTPVSSAQTVIYIKKANHVTYGNTTIVKYPDARRKDSSSSVTSEEEPLLPKSTPKQKQNSLDDELRKLDTLLRRSSHNDLRVEDVPGDGDCLYHTFIRNRHIHGLPDSPKELRRQLVKYLESNPSTSDGMSYKDFLCLPLDPDHGVLQPEDKAIETTVKNADDQKELRWQRFLKKIQDGEWGGSLEIRALSQLYNVPVTVLTIDPDQSRLNEIRFNHTPKTTLNPVIYMGHLSVNGIGTHFVALKPLEEKSFEQPASFQQGEPHRKIFDSTYPYKEGEIMYVQKLLNRIGCIETLSGRKNYGTGFRVGTKYVMTAFHVMEDALSQFWKEVYKRLTDEERERVRWTRDCLPEDGVWKLSTLLSSLEPDKMKILEHIGTESITDEFQIKFGFVRDNPDSINSNFSYEVAFASPSHDVVILELIQDNKLPDPIHLKDTNIPSAKLHVLGHPNGVELQHDPGCVIIKDEEELDDLVEQGISFFTNQGYAESKVEEDYAPCILSPDHILFHCSKSTAHGASGSPLIVIIKDKPQVIGMLLRGHPKLYYNYRNNHDKETKDRAYLLVELGISMEKVRSLLIHHSLNELADDLFKH</sequence>
<dbReference type="InterPro" id="IPR050704">
    <property type="entry name" value="Peptidase_C85-like"/>
</dbReference>
<feature type="region of interest" description="Disordered" evidence="1">
    <location>
        <begin position="35"/>
        <end position="65"/>
    </location>
</feature>
<dbReference type="PROSITE" id="PS50802">
    <property type="entry name" value="OTU"/>
    <property type="match status" value="1"/>
</dbReference>
<accession>A0A8W8I7E9</accession>